<evidence type="ECO:0000313" key="20">
    <source>
        <dbReference type="EMBL" id="NXU99584.1"/>
    </source>
</evidence>
<evidence type="ECO:0000256" key="10">
    <source>
        <dbReference type="ARBA" id="ARBA00023121"/>
    </source>
</evidence>
<evidence type="ECO:0000259" key="17">
    <source>
        <dbReference type="PROSITE" id="PS50002"/>
    </source>
</evidence>
<dbReference type="FunFam" id="2.30.30.40:FF:000017">
    <property type="entry name" value="Formin-binding protein 1-like isoform 1"/>
    <property type="match status" value="1"/>
</dbReference>
<dbReference type="GO" id="GO:0005856">
    <property type="term" value="C:cytoskeleton"/>
    <property type="evidence" value="ECO:0007669"/>
    <property type="project" value="UniProtKB-SubCell"/>
</dbReference>
<sequence length="612" mass="70588">FFFFDSLQDQFDNLEKHTQWGIDVLEKYIKFVKERTEIELSYAKQLRNLSKKYQPKKNSKEEEEYRYTSTKAFLATLNEMNDYAGQHEVISENMTSLITGELTRYVQELKQERKSHFHDGRKAQQHIETCWKQLEASKRRFERDCKEADRAQQYFEKMDADINVTKADVEKARQQAQLRHQMAEDSKAEYSSTLQKFNSEQHEHYYTHIPNIFQKIQEMEERRIVRIGESMKTFAEVDRQVIPIIGKCLDEITKAAESVDHKNDSQMVIEAYKSGFEPPGDIDFEDFTQPMKRTVSESSLSNSRGDGKSEPKFGSKSKGKLWPFIKKNKLMSLLTSPHQPPPPPPASASPSAVPNGPQSPKQQKEPLSHRFNEFMTSKPKIHCFRSLKRGGAGPEDFSNLPPEQRRKKLQQKVDELNRDIQKEMDSRDALTKMKDVYIKNPQMGDAASVDHRLAELGQNIEKLRLEVQKFEGWLAEVEGRLPARSEQLRRQSGVYEAQNASGVNSCAQDRESPDGSYTEEQSQETEMKVPATDFDDEFDDEEPLPTIGTCKALYTFEGQNEGTISVAEGEMLYVIEEDKGDGWTRIRRNEDEEGYVPTSYVEVYLDKNAKGA</sequence>
<keyword evidence="7" id="KW-0963">Cytoplasm</keyword>
<comment type="subcellular location">
    <subcellularLocation>
        <location evidence="1">Cell membrane</location>
    </subcellularLocation>
    <subcellularLocation>
        <location evidence="3">Cytoplasm</location>
        <location evidence="3">Cell cortex</location>
    </subcellularLocation>
    <subcellularLocation>
        <location evidence="2">Cytoplasm</location>
        <location evidence="2">Cytoskeleton</location>
    </subcellularLocation>
</comment>
<dbReference type="InterPro" id="IPR031160">
    <property type="entry name" value="F_BAR_dom"/>
</dbReference>
<dbReference type="InterPro" id="IPR011072">
    <property type="entry name" value="HR1_rho-bd"/>
</dbReference>
<accession>A0A7L3Q8B3</accession>
<dbReference type="Pfam" id="PF00611">
    <property type="entry name" value="FCH"/>
    <property type="match status" value="1"/>
</dbReference>
<evidence type="ECO:0000313" key="21">
    <source>
        <dbReference type="Proteomes" id="UP000524451"/>
    </source>
</evidence>
<dbReference type="Pfam" id="PF00018">
    <property type="entry name" value="SH3_1"/>
    <property type="match status" value="1"/>
</dbReference>
<feature type="region of interest" description="Disordered" evidence="16">
    <location>
        <begin position="492"/>
        <end position="527"/>
    </location>
</feature>
<dbReference type="Gene3D" id="2.30.30.40">
    <property type="entry name" value="SH3 Domains"/>
    <property type="match status" value="1"/>
</dbReference>
<dbReference type="InterPro" id="IPR027267">
    <property type="entry name" value="AH/BAR_dom_sf"/>
</dbReference>
<dbReference type="CDD" id="cd12071">
    <property type="entry name" value="SH3_FBP17"/>
    <property type="match status" value="1"/>
</dbReference>
<evidence type="ECO:0000259" key="19">
    <source>
        <dbReference type="PROSITE" id="PS51860"/>
    </source>
</evidence>
<dbReference type="Gene3D" id="6.10.140.470">
    <property type="match status" value="1"/>
</dbReference>
<evidence type="ECO:0000256" key="7">
    <source>
        <dbReference type="ARBA" id="ARBA00022490"/>
    </source>
</evidence>
<dbReference type="PROSITE" id="PS51860">
    <property type="entry name" value="REM_1"/>
    <property type="match status" value="1"/>
</dbReference>
<comment type="caution">
    <text evidence="20">The sequence shown here is derived from an EMBL/GenBank/DDBJ whole genome shotgun (WGS) entry which is preliminary data.</text>
</comment>
<feature type="domain" description="REM-1" evidence="19">
    <location>
        <begin position="399"/>
        <end position="476"/>
    </location>
</feature>
<dbReference type="FunFam" id="1.20.1270.60:FF:000002">
    <property type="entry name" value="Formin-binding protein 1-like isoform 1"/>
    <property type="match status" value="1"/>
</dbReference>
<organism evidence="20 21">
    <name type="scientific">Cettia cetti</name>
    <dbReference type="NCBI Taxonomy" id="68486"/>
    <lineage>
        <taxon>Eukaryota</taxon>
        <taxon>Metazoa</taxon>
        <taxon>Chordata</taxon>
        <taxon>Craniata</taxon>
        <taxon>Vertebrata</taxon>
        <taxon>Euteleostomi</taxon>
        <taxon>Archelosauria</taxon>
        <taxon>Archosauria</taxon>
        <taxon>Dinosauria</taxon>
        <taxon>Saurischia</taxon>
        <taxon>Theropoda</taxon>
        <taxon>Coelurosauria</taxon>
        <taxon>Aves</taxon>
        <taxon>Neognathae</taxon>
        <taxon>Neoaves</taxon>
        <taxon>Telluraves</taxon>
        <taxon>Australaves</taxon>
        <taxon>Passeriformes</taxon>
        <taxon>Sylvioidea</taxon>
        <taxon>Sylviidae</taxon>
        <taxon>Acrocephalinae</taxon>
        <taxon>Cettia</taxon>
    </lineage>
</organism>
<dbReference type="CDD" id="cd11629">
    <property type="entry name" value="HR1_FBP17"/>
    <property type="match status" value="1"/>
</dbReference>
<keyword evidence="21" id="KW-1185">Reference proteome</keyword>
<feature type="region of interest" description="Disordered" evidence="16">
    <location>
        <begin position="386"/>
        <end position="412"/>
    </location>
</feature>
<proteinExistence type="inferred from homology"/>
<feature type="coiled-coil region" evidence="15">
    <location>
        <begin position="155"/>
        <end position="186"/>
    </location>
</feature>
<evidence type="ECO:0000256" key="11">
    <source>
        <dbReference type="ARBA" id="ARBA00023136"/>
    </source>
</evidence>
<evidence type="ECO:0000256" key="5">
    <source>
        <dbReference type="ARBA" id="ARBA00022443"/>
    </source>
</evidence>
<dbReference type="GO" id="GO:0007165">
    <property type="term" value="P:signal transduction"/>
    <property type="evidence" value="ECO:0007669"/>
    <property type="project" value="InterPro"/>
</dbReference>
<feature type="compositionally biased region" description="Pro residues" evidence="16">
    <location>
        <begin position="338"/>
        <end position="347"/>
    </location>
</feature>
<feature type="compositionally biased region" description="Polar residues" evidence="16">
    <location>
        <begin position="498"/>
        <end position="507"/>
    </location>
</feature>
<keyword evidence="11" id="KW-0472">Membrane</keyword>
<evidence type="ECO:0000256" key="3">
    <source>
        <dbReference type="ARBA" id="ARBA00004544"/>
    </source>
</evidence>
<dbReference type="AlphaFoldDB" id="A0A7L3Q8B3"/>
<feature type="region of interest" description="Disordered" evidence="16">
    <location>
        <begin position="293"/>
        <end position="319"/>
    </location>
</feature>
<dbReference type="InterPro" id="IPR001452">
    <property type="entry name" value="SH3_domain"/>
</dbReference>
<keyword evidence="8" id="KW-0254">Endocytosis</keyword>
<name>A0A7L3Q8B3_9SYLV</name>
<evidence type="ECO:0000256" key="6">
    <source>
        <dbReference type="ARBA" id="ARBA00022475"/>
    </source>
</evidence>
<evidence type="ECO:0000256" key="15">
    <source>
        <dbReference type="SAM" id="Coils"/>
    </source>
</evidence>
<feature type="domain" description="F-BAR" evidence="18">
    <location>
        <begin position="1"/>
        <end position="264"/>
    </location>
</feature>
<keyword evidence="5 13" id="KW-0728">SH3 domain</keyword>
<protein>
    <submittedName>
        <fullName evidence="20">FNBP1 protein</fullName>
    </submittedName>
</protein>
<dbReference type="PROSITE" id="PS51741">
    <property type="entry name" value="F_BAR"/>
    <property type="match status" value="1"/>
</dbReference>
<dbReference type="PROSITE" id="PS50002">
    <property type="entry name" value="SH3"/>
    <property type="match status" value="1"/>
</dbReference>
<dbReference type="InterPro" id="IPR057870">
    <property type="entry name" value="HR1_TOCA"/>
</dbReference>
<evidence type="ECO:0000256" key="14">
    <source>
        <dbReference type="PROSITE-ProRule" id="PRU01077"/>
    </source>
</evidence>
<evidence type="ECO:0000256" key="9">
    <source>
        <dbReference type="ARBA" id="ARBA00023054"/>
    </source>
</evidence>
<dbReference type="Gene3D" id="1.20.1270.60">
    <property type="entry name" value="Arfaptin homology (AH) domain/BAR domain"/>
    <property type="match status" value="1"/>
</dbReference>
<gene>
    <name evidence="20" type="primary">Fnbp1</name>
    <name evidence="20" type="ORF">CETCET_R12395</name>
</gene>
<dbReference type="CDD" id="cd07676">
    <property type="entry name" value="F-BAR_FBP17"/>
    <property type="match status" value="1"/>
</dbReference>
<evidence type="ECO:0000256" key="2">
    <source>
        <dbReference type="ARBA" id="ARBA00004245"/>
    </source>
</evidence>
<evidence type="ECO:0000256" key="8">
    <source>
        <dbReference type="ARBA" id="ARBA00022583"/>
    </source>
</evidence>
<keyword evidence="10" id="KW-0446">Lipid-binding</keyword>
<evidence type="ECO:0000256" key="16">
    <source>
        <dbReference type="SAM" id="MobiDB-lite"/>
    </source>
</evidence>
<dbReference type="EMBL" id="VZUI01034509">
    <property type="protein sequence ID" value="NXU99584.1"/>
    <property type="molecule type" value="Genomic_DNA"/>
</dbReference>
<evidence type="ECO:0000256" key="12">
    <source>
        <dbReference type="ARBA" id="ARBA00023212"/>
    </source>
</evidence>
<feature type="region of interest" description="Disordered" evidence="16">
    <location>
        <begin position="333"/>
        <end position="366"/>
    </location>
</feature>
<evidence type="ECO:0000256" key="1">
    <source>
        <dbReference type="ARBA" id="ARBA00004236"/>
    </source>
</evidence>
<evidence type="ECO:0000256" key="13">
    <source>
        <dbReference type="PROSITE-ProRule" id="PRU00192"/>
    </source>
</evidence>
<evidence type="ECO:0000256" key="4">
    <source>
        <dbReference type="ARBA" id="ARBA00009426"/>
    </source>
</evidence>
<dbReference type="SUPFAM" id="SSF103657">
    <property type="entry name" value="BAR/IMD domain-like"/>
    <property type="match status" value="1"/>
</dbReference>
<feature type="domain" description="SH3" evidence="17">
    <location>
        <begin position="545"/>
        <end position="606"/>
    </location>
</feature>
<feature type="non-terminal residue" evidence="20">
    <location>
        <position position="612"/>
    </location>
</feature>
<dbReference type="SUPFAM" id="SSF50044">
    <property type="entry name" value="SH3-domain"/>
    <property type="match status" value="1"/>
</dbReference>
<dbReference type="InterPro" id="IPR037449">
    <property type="entry name" value="FNBP1_F-BAR"/>
</dbReference>
<dbReference type="GO" id="GO:0008289">
    <property type="term" value="F:lipid binding"/>
    <property type="evidence" value="ECO:0007669"/>
    <property type="project" value="UniProtKB-KW"/>
</dbReference>
<keyword evidence="6" id="KW-1003">Cell membrane</keyword>
<dbReference type="InterPro" id="IPR035492">
    <property type="entry name" value="FNBP1_SH3"/>
</dbReference>
<dbReference type="Pfam" id="PF25610">
    <property type="entry name" value="HR1_TOCA"/>
    <property type="match status" value="1"/>
</dbReference>
<dbReference type="PANTHER" id="PTHR15735">
    <property type="entry name" value="FCH AND DOUBLE SH3 DOMAINS PROTEIN"/>
    <property type="match status" value="1"/>
</dbReference>
<keyword evidence="9 14" id="KW-0175">Coiled coil</keyword>
<keyword evidence="12" id="KW-0206">Cytoskeleton</keyword>
<dbReference type="Proteomes" id="UP000524451">
    <property type="component" value="Unassembled WGS sequence"/>
</dbReference>
<dbReference type="SMART" id="SM00055">
    <property type="entry name" value="FCH"/>
    <property type="match status" value="1"/>
</dbReference>
<dbReference type="PANTHER" id="PTHR15735:SF13">
    <property type="entry name" value="FORMIN-BINDING PROTEIN 1"/>
    <property type="match status" value="1"/>
</dbReference>
<evidence type="ECO:0000259" key="18">
    <source>
        <dbReference type="PROSITE" id="PS51741"/>
    </source>
</evidence>
<reference evidence="20 21" key="1">
    <citation type="submission" date="2019-09" db="EMBL/GenBank/DDBJ databases">
        <title>Bird 10,000 Genomes (B10K) Project - Family phase.</title>
        <authorList>
            <person name="Zhang G."/>
        </authorList>
    </citation>
    <scope>NUCLEOTIDE SEQUENCE [LARGE SCALE GENOMIC DNA]</scope>
    <source>
        <strain evidence="20">OUT-0056</strain>
        <tissue evidence="20">Blood</tissue>
    </source>
</reference>
<dbReference type="InterPro" id="IPR001060">
    <property type="entry name" value="FCH_dom"/>
</dbReference>
<dbReference type="GO" id="GO:0006897">
    <property type="term" value="P:endocytosis"/>
    <property type="evidence" value="ECO:0007669"/>
    <property type="project" value="UniProtKB-KW"/>
</dbReference>
<dbReference type="GO" id="GO:0005938">
    <property type="term" value="C:cell cortex"/>
    <property type="evidence" value="ECO:0007669"/>
    <property type="project" value="UniProtKB-SubCell"/>
</dbReference>
<dbReference type="SMART" id="SM00326">
    <property type="entry name" value="SH3"/>
    <property type="match status" value="1"/>
</dbReference>
<dbReference type="InterPro" id="IPR036028">
    <property type="entry name" value="SH3-like_dom_sf"/>
</dbReference>
<feature type="non-terminal residue" evidence="20">
    <location>
        <position position="1"/>
    </location>
</feature>
<comment type="similarity">
    <text evidence="4">Belongs to the FNBP1 family.</text>
</comment>
<dbReference type="GO" id="GO:0005886">
    <property type="term" value="C:plasma membrane"/>
    <property type="evidence" value="ECO:0007669"/>
    <property type="project" value="UniProtKB-SubCell"/>
</dbReference>